<evidence type="ECO:0000256" key="4">
    <source>
        <dbReference type="ARBA" id="ARBA00022679"/>
    </source>
</evidence>
<keyword evidence="14" id="KW-1185">Reference proteome</keyword>
<evidence type="ECO:0000259" key="10">
    <source>
        <dbReference type="Pfam" id="PF02518"/>
    </source>
</evidence>
<evidence type="ECO:0000256" key="1">
    <source>
        <dbReference type="ARBA" id="ARBA00000085"/>
    </source>
</evidence>
<keyword evidence="9" id="KW-0812">Transmembrane</keyword>
<feature type="transmembrane region" description="Helical" evidence="9">
    <location>
        <begin position="171"/>
        <end position="190"/>
    </location>
</feature>
<feature type="transmembrane region" description="Helical" evidence="9">
    <location>
        <begin position="128"/>
        <end position="151"/>
    </location>
</feature>
<protein>
    <recommendedName>
        <fullName evidence="2">histidine kinase</fullName>
        <ecNumber evidence="2">2.7.13.3</ecNumber>
    </recommendedName>
</protein>
<keyword evidence="5" id="KW-0547">Nucleotide-binding</keyword>
<evidence type="ECO:0000313" key="14">
    <source>
        <dbReference type="Proteomes" id="UP001165368"/>
    </source>
</evidence>
<feature type="domain" description="DUF7134" evidence="12">
    <location>
        <begin position="27"/>
        <end position="147"/>
    </location>
</feature>
<gene>
    <name evidence="13" type="ORF">LVY72_07770</name>
</gene>
<comment type="caution">
    <text evidence="13">The sequence shown here is derived from an EMBL/GenBank/DDBJ whole genome shotgun (WGS) entry which is preliminary data.</text>
</comment>
<feature type="transmembrane region" description="Helical" evidence="9">
    <location>
        <begin position="36"/>
        <end position="53"/>
    </location>
</feature>
<dbReference type="InterPro" id="IPR003594">
    <property type="entry name" value="HATPase_dom"/>
</dbReference>
<accession>A0ABS9L560</accession>
<keyword evidence="9" id="KW-0472">Membrane</keyword>
<comment type="catalytic activity">
    <reaction evidence="1">
        <text>ATP + protein L-histidine = ADP + protein N-phospho-L-histidine.</text>
        <dbReference type="EC" id="2.7.13.3"/>
    </reaction>
</comment>
<feature type="domain" description="Histidine kinase/HSP90-like ATPase" evidence="10">
    <location>
        <begin position="332"/>
        <end position="418"/>
    </location>
</feature>
<keyword evidence="6 13" id="KW-0418">Kinase</keyword>
<dbReference type="Proteomes" id="UP001165368">
    <property type="component" value="Unassembled WGS sequence"/>
</dbReference>
<evidence type="ECO:0000259" key="11">
    <source>
        <dbReference type="Pfam" id="PF07730"/>
    </source>
</evidence>
<evidence type="ECO:0000256" key="5">
    <source>
        <dbReference type="ARBA" id="ARBA00022741"/>
    </source>
</evidence>
<keyword evidence="9" id="KW-1133">Transmembrane helix</keyword>
<keyword evidence="3" id="KW-0597">Phosphoprotein</keyword>
<dbReference type="RefSeq" id="WP_237819859.1">
    <property type="nucleotide sequence ID" value="NZ_JAKLTQ010000004.1"/>
</dbReference>
<evidence type="ECO:0000256" key="6">
    <source>
        <dbReference type="ARBA" id="ARBA00022777"/>
    </source>
</evidence>
<dbReference type="Pfam" id="PF07730">
    <property type="entry name" value="HisKA_3"/>
    <property type="match status" value="1"/>
</dbReference>
<proteinExistence type="predicted"/>
<dbReference type="EC" id="2.7.13.3" evidence="2"/>
<sequence>MTSIKEAAERPAAVSFTELAARRRGPLRRFFRRRPVAMDWLIAGSYLLFSLQTGFEAAFAGRPAALVMVLLIGAVLLLRRRLPVTVLAAVTVLELLLIFVQPTGQTATLSMWFALYAVAVARPTPFALLAMAASSLPAMLLFGLFLPALVQRDPAVAAEVAQELASGELDYVGWLIAAFVGAANLIATGIGSMIRRDRLHEEEVARWAAEHARLASASERTRIARDMHDVVAHSLSVMIALSDGAAVVVRKDPDRAGEVLDQLSMTGRTALADMRRVLGVLREDGGTAAPLEPVPGEGQLASLVEGFRAAGLPLRLMVTGPELPEDANFRLTVYRIIQESLTNALRYARGLSQVEVALTREGSRIHVRVADDGRGTVPARSLGAGQGIAGMHERAALYNGTVVSGPSRHGEGWIVEATLFWPGEGKNDINSKPGN</sequence>
<dbReference type="InterPro" id="IPR050482">
    <property type="entry name" value="Sensor_HK_TwoCompSys"/>
</dbReference>
<dbReference type="PANTHER" id="PTHR24421">
    <property type="entry name" value="NITRATE/NITRITE SENSOR PROTEIN NARX-RELATED"/>
    <property type="match status" value="1"/>
</dbReference>
<dbReference type="EMBL" id="JAKLTQ010000004">
    <property type="protein sequence ID" value="MCG2621814.1"/>
    <property type="molecule type" value="Genomic_DNA"/>
</dbReference>
<dbReference type="InterPro" id="IPR011712">
    <property type="entry name" value="Sig_transdc_His_kin_sub3_dim/P"/>
</dbReference>
<evidence type="ECO:0000256" key="8">
    <source>
        <dbReference type="ARBA" id="ARBA00023012"/>
    </source>
</evidence>
<dbReference type="Pfam" id="PF02518">
    <property type="entry name" value="HATPase_c"/>
    <property type="match status" value="1"/>
</dbReference>
<dbReference type="InterPro" id="IPR036890">
    <property type="entry name" value="HATPase_C_sf"/>
</dbReference>
<organism evidence="13 14">
    <name type="scientific">Arthrobacter hankyongi</name>
    <dbReference type="NCBI Taxonomy" id="2904801"/>
    <lineage>
        <taxon>Bacteria</taxon>
        <taxon>Bacillati</taxon>
        <taxon>Actinomycetota</taxon>
        <taxon>Actinomycetes</taxon>
        <taxon>Micrococcales</taxon>
        <taxon>Micrococcaceae</taxon>
        <taxon>Arthrobacter</taxon>
    </lineage>
</organism>
<keyword evidence="4" id="KW-0808">Transferase</keyword>
<evidence type="ECO:0000256" key="3">
    <source>
        <dbReference type="ARBA" id="ARBA00022553"/>
    </source>
</evidence>
<dbReference type="CDD" id="cd16917">
    <property type="entry name" value="HATPase_UhpB-NarQ-NarX-like"/>
    <property type="match status" value="1"/>
</dbReference>
<dbReference type="PANTHER" id="PTHR24421:SF10">
    <property type="entry name" value="NITRATE_NITRITE SENSOR PROTEIN NARQ"/>
    <property type="match status" value="1"/>
</dbReference>
<evidence type="ECO:0000313" key="13">
    <source>
        <dbReference type="EMBL" id="MCG2621814.1"/>
    </source>
</evidence>
<dbReference type="Gene3D" id="3.30.565.10">
    <property type="entry name" value="Histidine kinase-like ATPase, C-terminal domain"/>
    <property type="match status" value="1"/>
</dbReference>
<keyword evidence="8" id="KW-0902">Two-component regulatory system</keyword>
<feature type="transmembrane region" description="Helical" evidence="9">
    <location>
        <begin position="59"/>
        <end position="77"/>
    </location>
</feature>
<evidence type="ECO:0000259" key="12">
    <source>
        <dbReference type="Pfam" id="PF23539"/>
    </source>
</evidence>
<dbReference type="SUPFAM" id="SSF55874">
    <property type="entry name" value="ATPase domain of HSP90 chaperone/DNA topoisomerase II/histidine kinase"/>
    <property type="match status" value="1"/>
</dbReference>
<feature type="domain" description="Signal transduction histidine kinase subgroup 3 dimerisation and phosphoacceptor" evidence="11">
    <location>
        <begin position="219"/>
        <end position="284"/>
    </location>
</feature>
<name>A0ABS9L560_9MICC</name>
<dbReference type="Pfam" id="PF23539">
    <property type="entry name" value="DUF7134"/>
    <property type="match status" value="1"/>
</dbReference>
<evidence type="ECO:0000256" key="9">
    <source>
        <dbReference type="SAM" id="Phobius"/>
    </source>
</evidence>
<reference evidence="13" key="1">
    <citation type="submission" date="2022-01" db="EMBL/GenBank/DDBJ databases">
        <authorList>
            <person name="Jo J.-H."/>
            <person name="Im W.-T."/>
        </authorList>
    </citation>
    <scope>NUCLEOTIDE SEQUENCE</scope>
    <source>
        <strain evidence="13">I2-34</strain>
    </source>
</reference>
<keyword evidence="7" id="KW-0067">ATP-binding</keyword>
<dbReference type="Gene3D" id="1.20.5.1930">
    <property type="match status" value="1"/>
</dbReference>
<evidence type="ECO:0000256" key="2">
    <source>
        <dbReference type="ARBA" id="ARBA00012438"/>
    </source>
</evidence>
<evidence type="ECO:0000256" key="7">
    <source>
        <dbReference type="ARBA" id="ARBA00022840"/>
    </source>
</evidence>
<dbReference type="InterPro" id="IPR055558">
    <property type="entry name" value="DUF7134"/>
</dbReference>
<dbReference type="GO" id="GO:0016301">
    <property type="term" value="F:kinase activity"/>
    <property type="evidence" value="ECO:0007669"/>
    <property type="project" value="UniProtKB-KW"/>
</dbReference>